<organism evidence="1 2">
    <name type="scientific">Fulvivirga sediminis</name>
    <dbReference type="NCBI Taxonomy" id="2803949"/>
    <lineage>
        <taxon>Bacteria</taxon>
        <taxon>Pseudomonadati</taxon>
        <taxon>Bacteroidota</taxon>
        <taxon>Cytophagia</taxon>
        <taxon>Cytophagales</taxon>
        <taxon>Fulvivirgaceae</taxon>
        <taxon>Fulvivirga</taxon>
    </lineage>
</organism>
<proteinExistence type="predicted"/>
<keyword evidence="2" id="KW-1185">Reference proteome</keyword>
<reference evidence="1" key="1">
    <citation type="submission" date="2021-01" db="EMBL/GenBank/DDBJ databases">
        <title>Fulvivirga kasyanovii gen. nov., sp nov., a novel member of the phylum Bacteroidetes isolated from seawater in a mussel farm.</title>
        <authorList>
            <person name="Zhao L.-H."/>
            <person name="Wang Z.-J."/>
        </authorList>
    </citation>
    <scope>NUCLEOTIDE SEQUENCE</scope>
    <source>
        <strain evidence="1">2943</strain>
    </source>
</reference>
<evidence type="ECO:0000313" key="2">
    <source>
        <dbReference type="Proteomes" id="UP000659388"/>
    </source>
</evidence>
<evidence type="ECO:0000313" key="1">
    <source>
        <dbReference type="EMBL" id="MBL3656711.1"/>
    </source>
</evidence>
<dbReference type="RefSeq" id="WP_202244495.1">
    <property type="nucleotide sequence ID" value="NZ_JAESIY010000005.1"/>
</dbReference>
<comment type="caution">
    <text evidence="1">The sequence shown here is derived from an EMBL/GenBank/DDBJ whole genome shotgun (WGS) entry which is preliminary data.</text>
</comment>
<dbReference type="EMBL" id="JAESIY010000005">
    <property type="protein sequence ID" value="MBL3656711.1"/>
    <property type="molecule type" value="Genomic_DNA"/>
</dbReference>
<protein>
    <submittedName>
        <fullName evidence="1">Uncharacterized protein</fullName>
    </submittedName>
</protein>
<gene>
    <name evidence="1" type="ORF">JL102_11260</name>
</gene>
<sequence>MSISVDGFSRNVAILSASKLKAMYGLSGMNDQQKANIARQMGSSSRADIEELPLRSRHALHGGVAGVQRNAAMMSTRGFNNLYGVTNNNRFNFANKLAQKPTASDRDKISTALGGQLGRDGTFYQFVSTAHYSTQGNMWGAGYVTEQHINLETAVGSGIIYHEGVFTLSDANGYWSQNGIEEVHIDAGLVDLSHIDLNIFEIRGTDRVLVPTLLGSRDGMVHGRIWIRNEGNGMVTIESGLYDFNTGAPENPWIGERSTFWRNVFTEIGNWHAGDGTPYMIIYDGFGNLNYNRGSKVTNHYLKTGGY</sequence>
<name>A0A937K0T6_9BACT</name>
<dbReference type="AlphaFoldDB" id="A0A937K0T6"/>
<dbReference type="Proteomes" id="UP000659388">
    <property type="component" value="Unassembled WGS sequence"/>
</dbReference>
<accession>A0A937K0T6</accession>